<evidence type="ECO:0000313" key="8">
    <source>
        <dbReference type="Ensembl" id="ENSOKIP00005063047.1"/>
    </source>
</evidence>
<dbReference type="SUPFAM" id="SSF54631">
    <property type="entry name" value="CBS-domain pair"/>
    <property type="match status" value="1"/>
</dbReference>
<keyword evidence="2 7" id="KW-0812">Transmembrane</keyword>
<dbReference type="PANTHER" id="PTHR11689">
    <property type="entry name" value="CHLORIDE CHANNEL PROTEIN CLC FAMILY MEMBER"/>
    <property type="match status" value="1"/>
</dbReference>
<keyword evidence="4 7" id="KW-1133">Transmembrane helix</keyword>
<keyword evidence="3" id="KW-0677">Repeat</keyword>
<dbReference type="InterPro" id="IPR014743">
    <property type="entry name" value="Cl-channel_core"/>
</dbReference>
<proteinExistence type="predicted"/>
<evidence type="ECO:0000256" key="4">
    <source>
        <dbReference type="ARBA" id="ARBA00022989"/>
    </source>
</evidence>
<dbReference type="Pfam" id="PF00654">
    <property type="entry name" value="Voltage_CLC"/>
    <property type="match status" value="1"/>
</dbReference>
<dbReference type="PANTHER" id="PTHR11689:SF158">
    <property type="entry name" value="H(+)_CL(-) EXCHANGE TRANSPORTER 6"/>
    <property type="match status" value="1"/>
</dbReference>
<evidence type="ECO:0000256" key="3">
    <source>
        <dbReference type="ARBA" id="ARBA00022737"/>
    </source>
</evidence>
<keyword evidence="5" id="KW-0129">CBS domain</keyword>
<organism evidence="8 9">
    <name type="scientific">Oncorhynchus kisutch</name>
    <name type="common">Coho salmon</name>
    <name type="synonym">Salmo kisutch</name>
    <dbReference type="NCBI Taxonomy" id="8019"/>
    <lineage>
        <taxon>Eukaryota</taxon>
        <taxon>Metazoa</taxon>
        <taxon>Chordata</taxon>
        <taxon>Craniata</taxon>
        <taxon>Vertebrata</taxon>
        <taxon>Euteleostomi</taxon>
        <taxon>Actinopterygii</taxon>
        <taxon>Neopterygii</taxon>
        <taxon>Teleostei</taxon>
        <taxon>Protacanthopterygii</taxon>
        <taxon>Salmoniformes</taxon>
        <taxon>Salmonidae</taxon>
        <taxon>Salmoninae</taxon>
        <taxon>Oncorhynchus</taxon>
    </lineage>
</organism>
<keyword evidence="6 7" id="KW-0472">Membrane</keyword>
<name>A0A8C7HVS5_ONCKI</name>
<dbReference type="GO" id="GO:0015108">
    <property type="term" value="F:chloride transmembrane transporter activity"/>
    <property type="evidence" value="ECO:0007669"/>
    <property type="project" value="InterPro"/>
</dbReference>
<evidence type="ECO:0000256" key="6">
    <source>
        <dbReference type="ARBA" id="ARBA00023136"/>
    </source>
</evidence>
<dbReference type="Proteomes" id="UP000694557">
    <property type="component" value="Unassembled WGS sequence"/>
</dbReference>
<evidence type="ECO:0000313" key="9">
    <source>
        <dbReference type="Proteomes" id="UP000694557"/>
    </source>
</evidence>
<accession>A0A8C7HVS5</accession>
<dbReference type="GO" id="GO:0005765">
    <property type="term" value="C:lysosomal membrane"/>
    <property type="evidence" value="ECO:0007669"/>
    <property type="project" value="TreeGrafter"/>
</dbReference>
<evidence type="ECO:0000256" key="1">
    <source>
        <dbReference type="ARBA" id="ARBA00004141"/>
    </source>
</evidence>
<reference evidence="8" key="2">
    <citation type="submission" date="2025-09" db="UniProtKB">
        <authorList>
            <consortium name="Ensembl"/>
        </authorList>
    </citation>
    <scope>IDENTIFICATION</scope>
</reference>
<dbReference type="PRINTS" id="PR00762">
    <property type="entry name" value="CLCHANNEL"/>
</dbReference>
<evidence type="ECO:0000256" key="7">
    <source>
        <dbReference type="SAM" id="Phobius"/>
    </source>
</evidence>
<keyword evidence="9" id="KW-1185">Reference proteome</keyword>
<feature type="transmembrane region" description="Helical" evidence="7">
    <location>
        <begin position="57"/>
        <end position="87"/>
    </location>
</feature>
<dbReference type="InterPro" id="IPR001807">
    <property type="entry name" value="ClC"/>
</dbReference>
<evidence type="ECO:0000256" key="5">
    <source>
        <dbReference type="ARBA" id="ARBA00023122"/>
    </source>
</evidence>
<dbReference type="InterPro" id="IPR046342">
    <property type="entry name" value="CBS_dom_sf"/>
</dbReference>
<protein>
    <submittedName>
        <fullName evidence="8">Uncharacterized protein</fullName>
    </submittedName>
</protein>
<dbReference type="Ensembl" id="ENSOKIT00005067018.1">
    <property type="protein sequence ID" value="ENSOKIP00005063047.1"/>
    <property type="gene ID" value="ENSOKIG00005027000.1"/>
</dbReference>
<dbReference type="AlphaFoldDB" id="A0A8C7HVS5"/>
<comment type="subcellular location">
    <subcellularLocation>
        <location evidence="1">Membrane</location>
        <topology evidence="1">Multi-pass membrane protein</topology>
    </subcellularLocation>
</comment>
<reference evidence="8" key="1">
    <citation type="submission" date="2025-08" db="UniProtKB">
        <authorList>
            <consortium name="Ensembl"/>
        </authorList>
    </citation>
    <scope>IDENTIFICATION</scope>
</reference>
<evidence type="ECO:0000256" key="2">
    <source>
        <dbReference type="ARBA" id="ARBA00022692"/>
    </source>
</evidence>
<sequence>MCLFQCEGYTLVNHYTEHNEHLCGLPCCIEPPCHVTCHLLCFLSASVGTFSPVTLTVFFVLCFLLAGLFVSSLLCGGAFGHLVANLLNINLGIDIYSGTFALLGAAAFLEGVVWMTISLTVILIESTNEITYSLPIMTTLMVKWTGDFCNKGIYDVHIHLRRVPMLEWEMEMDKLTASDIMEPNPTYVYPYTRIRSLVSILCTTVYHAFPVVTENRDDEHKFMKGNILNSNNIRFKNTYAGEQRWRCQSMKPYPSSELRKVCDDQADMLQQMLERRYMDNCFFWGVPIWPTGGFKASHWTIDSISVPGFIHIIG</sequence>
<dbReference type="Gene3D" id="1.10.3080.10">
    <property type="entry name" value="Clc chloride channel"/>
    <property type="match status" value="1"/>
</dbReference>
<feature type="transmembrane region" description="Helical" evidence="7">
    <location>
        <begin position="99"/>
        <end position="124"/>
    </location>
</feature>
<dbReference type="GeneTree" id="ENSGT00940000159291"/>
<dbReference type="InterPro" id="IPR051280">
    <property type="entry name" value="Cl-channel/antiporter"/>
</dbReference>
<dbReference type="SUPFAM" id="SSF81340">
    <property type="entry name" value="Clc chloride channel"/>
    <property type="match status" value="1"/>
</dbReference>